<evidence type="ECO:0000313" key="5">
    <source>
        <dbReference type="EMBL" id="MDJ1159826.1"/>
    </source>
</evidence>
<organism evidence="5 6">
    <name type="scientific">Chelatococcus albus</name>
    <dbReference type="NCBI Taxonomy" id="3047466"/>
    <lineage>
        <taxon>Bacteria</taxon>
        <taxon>Pseudomonadati</taxon>
        <taxon>Pseudomonadota</taxon>
        <taxon>Alphaproteobacteria</taxon>
        <taxon>Hyphomicrobiales</taxon>
        <taxon>Chelatococcaceae</taxon>
        <taxon>Chelatococcus</taxon>
    </lineage>
</organism>
<comment type="caution">
    <text evidence="5">The sequence shown here is derived from an EMBL/GenBank/DDBJ whole genome shotgun (WGS) entry which is preliminary data.</text>
</comment>
<dbReference type="EMBL" id="JASJEV010000013">
    <property type="protein sequence ID" value="MDJ1159826.1"/>
    <property type="molecule type" value="Genomic_DNA"/>
</dbReference>
<evidence type="ECO:0000256" key="2">
    <source>
        <dbReference type="ARBA" id="ARBA00023008"/>
    </source>
</evidence>
<dbReference type="InterPro" id="IPR003782">
    <property type="entry name" value="SCO1/SenC"/>
</dbReference>
<proteinExistence type="inferred from homology"/>
<feature type="chain" id="PRO_5046548494" evidence="3">
    <location>
        <begin position="20"/>
        <end position="202"/>
    </location>
</feature>
<dbReference type="InterPro" id="IPR036249">
    <property type="entry name" value="Thioredoxin-like_sf"/>
</dbReference>
<evidence type="ECO:0000259" key="4">
    <source>
        <dbReference type="PROSITE" id="PS51352"/>
    </source>
</evidence>
<evidence type="ECO:0000256" key="3">
    <source>
        <dbReference type="SAM" id="SignalP"/>
    </source>
</evidence>
<dbReference type="InterPro" id="IPR013766">
    <property type="entry name" value="Thioredoxin_domain"/>
</dbReference>
<dbReference type="Pfam" id="PF02630">
    <property type="entry name" value="SCO1-SenC"/>
    <property type="match status" value="1"/>
</dbReference>
<dbReference type="CDD" id="cd02968">
    <property type="entry name" value="SCO"/>
    <property type="match status" value="1"/>
</dbReference>
<dbReference type="PROSITE" id="PS51352">
    <property type="entry name" value="THIOREDOXIN_2"/>
    <property type="match status" value="1"/>
</dbReference>
<keyword evidence="6" id="KW-1185">Reference proteome</keyword>
<comment type="similarity">
    <text evidence="1">Belongs to the SCO1/2 family.</text>
</comment>
<name>A0ABT7AKC5_9HYPH</name>
<accession>A0ABT7AKC5</accession>
<evidence type="ECO:0000313" key="6">
    <source>
        <dbReference type="Proteomes" id="UP001321492"/>
    </source>
</evidence>
<protein>
    <submittedName>
        <fullName evidence="5">SCO family protein</fullName>
    </submittedName>
</protein>
<dbReference type="PANTHER" id="PTHR12151">
    <property type="entry name" value="ELECTRON TRANSPORT PROTIN SCO1/SENC FAMILY MEMBER"/>
    <property type="match status" value="1"/>
</dbReference>
<dbReference type="Gene3D" id="3.40.30.10">
    <property type="entry name" value="Glutaredoxin"/>
    <property type="match status" value="1"/>
</dbReference>
<sequence length="202" mass="21941">MRKLRIALWGLLAAAAVAAAGLAWQASRGAPNAPVRTAGAGIAAVGGPFRLTTHEGKTLSSADLAGRPFAVFFGFTHCPDVCPTTLFELSEHLKALGPRGDDLRVLFITVDPERDTRELLATYLSSFDPRIIGLTGTREEIDAVTVAYKATYMKVRTSGDDYTMNHTASVYLMDARGRFVGVLDYQEPRETQLQKLRRLVAG</sequence>
<reference evidence="5 6" key="1">
    <citation type="submission" date="2023-05" db="EMBL/GenBank/DDBJ databases">
        <title>Chelatococcus sp. nov., a moderately thermophilic bacterium isolated from hot spring microbial mat.</title>
        <authorList>
            <person name="Hu C.-J."/>
            <person name="Li W.-J."/>
        </authorList>
    </citation>
    <scope>NUCLEOTIDE SEQUENCE [LARGE SCALE GENOMIC DNA]</scope>
    <source>
        <strain evidence="5 6">SYSU G07232</strain>
    </source>
</reference>
<feature type="signal peptide" evidence="3">
    <location>
        <begin position="1"/>
        <end position="19"/>
    </location>
</feature>
<keyword evidence="3" id="KW-0732">Signal</keyword>
<keyword evidence="2" id="KW-0186">Copper</keyword>
<dbReference type="Proteomes" id="UP001321492">
    <property type="component" value="Unassembled WGS sequence"/>
</dbReference>
<evidence type="ECO:0000256" key="1">
    <source>
        <dbReference type="ARBA" id="ARBA00010996"/>
    </source>
</evidence>
<dbReference type="RefSeq" id="WP_283741826.1">
    <property type="nucleotide sequence ID" value="NZ_JASJEV010000013.1"/>
</dbReference>
<dbReference type="SUPFAM" id="SSF52833">
    <property type="entry name" value="Thioredoxin-like"/>
    <property type="match status" value="1"/>
</dbReference>
<feature type="domain" description="Thioredoxin" evidence="4">
    <location>
        <begin position="40"/>
        <end position="202"/>
    </location>
</feature>
<gene>
    <name evidence="5" type="ORF">QNA08_16525</name>
</gene>
<dbReference type="PANTHER" id="PTHR12151:SF25">
    <property type="entry name" value="LINALOOL DEHYDRATASE_ISOMERASE DOMAIN-CONTAINING PROTEIN"/>
    <property type="match status" value="1"/>
</dbReference>